<sequence length="137" mass="15419">MSGSSEKKLVLSSSFDQMERVPPFVEELRSWANLSDDDFNRIMLTLSEAVNNAIVHGNDQDPSKNAYITVSLDNRTLSISVRDEGNGFNPDEIPDPLKEENLLNEGGRGIYLMEQYADDIQFADHGRQVTVTFHLDN</sequence>
<keyword evidence="3" id="KW-0067">ATP-binding</keyword>
<dbReference type="PANTHER" id="PTHR35526">
    <property type="entry name" value="ANTI-SIGMA-F FACTOR RSBW-RELATED"/>
    <property type="match status" value="1"/>
</dbReference>
<accession>A0A6M1T5I0</accession>
<protein>
    <submittedName>
        <fullName evidence="3">ATP-binding protein</fullName>
    </submittedName>
</protein>
<dbReference type="Proteomes" id="UP000479132">
    <property type="component" value="Unassembled WGS sequence"/>
</dbReference>
<name>A0A6M1T5I0_9BACT</name>
<reference evidence="3 4" key="1">
    <citation type="submission" date="2020-02" db="EMBL/GenBank/DDBJ databases">
        <title>Aliifodinibius halophilus 2W32, complete genome.</title>
        <authorList>
            <person name="Li Y."/>
            <person name="Wu S."/>
        </authorList>
    </citation>
    <scope>NUCLEOTIDE SEQUENCE [LARGE SCALE GENOMIC DNA]</scope>
    <source>
        <strain evidence="3 4">2W32</strain>
    </source>
</reference>
<evidence type="ECO:0000259" key="2">
    <source>
        <dbReference type="Pfam" id="PF13581"/>
    </source>
</evidence>
<dbReference type="InterPro" id="IPR036890">
    <property type="entry name" value="HATPase_C_sf"/>
</dbReference>
<organism evidence="3 4">
    <name type="scientific">Fodinibius halophilus</name>
    <dbReference type="NCBI Taxonomy" id="1736908"/>
    <lineage>
        <taxon>Bacteria</taxon>
        <taxon>Pseudomonadati</taxon>
        <taxon>Balneolota</taxon>
        <taxon>Balneolia</taxon>
        <taxon>Balneolales</taxon>
        <taxon>Balneolaceae</taxon>
        <taxon>Fodinibius</taxon>
    </lineage>
</organism>
<dbReference type="InterPro" id="IPR050267">
    <property type="entry name" value="Anti-sigma-factor_SerPK"/>
</dbReference>
<dbReference type="InterPro" id="IPR003594">
    <property type="entry name" value="HATPase_dom"/>
</dbReference>
<keyword evidence="1" id="KW-0418">Kinase</keyword>
<keyword evidence="4" id="KW-1185">Reference proteome</keyword>
<dbReference type="GO" id="GO:0004674">
    <property type="term" value="F:protein serine/threonine kinase activity"/>
    <property type="evidence" value="ECO:0007669"/>
    <property type="project" value="UniProtKB-KW"/>
</dbReference>
<dbReference type="CDD" id="cd16936">
    <property type="entry name" value="HATPase_RsbW-like"/>
    <property type="match status" value="1"/>
</dbReference>
<feature type="domain" description="Histidine kinase/HSP90-like ATPase" evidence="2">
    <location>
        <begin position="19"/>
        <end position="132"/>
    </location>
</feature>
<dbReference type="GO" id="GO:0005524">
    <property type="term" value="F:ATP binding"/>
    <property type="evidence" value="ECO:0007669"/>
    <property type="project" value="UniProtKB-KW"/>
</dbReference>
<dbReference type="RefSeq" id="WP_165269971.1">
    <property type="nucleotide sequence ID" value="NZ_JAALLS010000018.1"/>
</dbReference>
<evidence type="ECO:0000256" key="1">
    <source>
        <dbReference type="ARBA" id="ARBA00022527"/>
    </source>
</evidence>
<evidence type="ECO:0000313" key="4">
    <source>
        <dbReference type="Proteomes" id="UP000479132"/>
    </source>
</evidence>
<dbReference type="EMBL" id="JAALLS010000018">
    <property type="protein sequence ID" value="NGP89347.1"/>
    <property type="molecule type" value="Genomic_DNA"/>
</dbReference>
<dbReference type="Pfam" id="PF13581">
    <property type="entry name" value="HATPase_c_2"/>
    <property type="match status" value="1"/>
</dbReference>
<dbReference type="Gene3D" id="3.30.565.10">
    <property type="entry name" value="Histidine kinase-like ATPase, C-terminal domain"/>
    <property type="match status" value="1"/>
</dbReference>
<keyword evidence="3" id="KW-0547">Nucleotide-binding</keyword>
<evidence type="ECO:0000313" key="3">
    <source>
        <dbReference type="EMBL" id="NGP89347.1"/>
    </source>
</evidence>
<gene>
    <name evidence="3" type="ORF">G3569_13390</name>
</gene>
<proteinExistence type="predicted"/>
<dbReference type="SUPFAM" id="SSF55874">
    <property type="entry name" value="ATPase domain of HSP90 chaperone/DNA topoisomerase II/histidine kinase"/>
    <property type="match status" value="1"/>
</dbReference>
<comment type="caution">
    <text evidence="3">The sequence shown here is derived from an EMBL/GenBank/DDBJ whole genome shotgun (WGS) entry which is preliminary data.</text>
</comment>
<keyword evidence="1" id="KW-0808">Transferase</keyword>
<dbReference type="AlphaFoldDB" id="A0A6M1T5I0"/>
<dbReference type="PANTHER" id="PTHR35526:SF3">
    <property type="entry name" value="ANTI-SIGMA-F FACTOR RSBW"/>
    <property type="match status" value="1"/>
</dbReference>
<keyword evidence="1" id="KW-0723">Serine/threonine-protein kinase</keyword>